<dbReference type="EMBL" id="WNTK01000008">
    <property type="protein sequence ID" value="KAG9479394.1"/>
    <property type="molecule type" value="Genomic_DNA"/>
</dbReference>
<dbReference type="Proteomes" id="UP000770717">
    <property type="component" value="Unassembled WGS sequence"/>
</dbReference>
<name>A0A8J6F1K3_ELECQ</name>
<organism evidence="1 2">
    <name type="scientific">Eleutherodactylus coqui</name>
    <name type="common">Puerto Rican coqui</name>
    <dbReference type="NCBI Taxonomy" id="57060"/>
    <lineage>
        <taxon>Eukaryota</taxon>
        <taxon>Metazoa</taxon>
        <taxon>Chordata</taxon>
        <taxon>Craniata</taxon>
        <taxon>Vertebrata</taxon>
        <taxon>Euteleostomi</taxon>
        <taxon>Amphibia</taxon>
        <taxon>Batrachia</taxon>
        <taxon>Anura</taxon>
        <taxon>Neobatrachia</taxon>
        <taxon>Hyloidea</taxon>
        <taxon>Eleutherodactylidae</taxon>
        <taxon>Eleutherodactylinae</taxon>
        <taxon>Eleutherodactylus</taxon>
        <taxon>Eleutherodactylus</taxon>
    </lineage>
</organism>
<reference evidence="1" key="1">
    <citation type="thesis" date="2020" institute="ProQuest LLC" country="789 East Eisenhower Parkway, Ann Arbor, MI, USA">
        <title>Comparative Genomics and Chromosome Evolution.</title>
        <authorList>
            <person name="Mudd A.B."/>
        </authorList>
    </citation>
    <scope>NUCLEOTIDE SEQUENCE</scope>
    <source>
        <strain evidence="1">HN-11 Male</strain>
        <tissue evidence="1">Kidney and liver</tissue>
    </source>
</reference>
<evidence type="ECO:0000313" key="2">
    <source>
        <dbReference type="Proteomes" id="UP000770717"/>
    </source>
</evidence>
<evidence type="ECO:0000313" key="1">
    <source>
        <dbReference type="EMBL" id="KAG9479394.1"/>
    </source>
</evidence>
<comment type="caution">
    <text evidence="1">The sequence shown here is derived from an EMBL/GenBank/DDBJ whole genome shotgun (WGS) entry which is preliminary data.</text>
</comment>
<accession>A0A8J6F1K3</accession>
<protein>
    <submittedName>
        <fullName evidence="1">Uncharacterized protein</fullName>
    </submittedName>
</protein>
<keyword evidence="2" id="KW-1185">Reference proteome</keyword>
<sequence length="87" mass="9946">MPMGSHWHSLAHEVLWAYIYTSEKSCLYMRQTFTPKDTLIWQFCATTQPIRSLGQLLGLFCTADSVTKLLGLQVGLHSVFVSFYVPF</sequence>
<gene>
    <name evidence="1" type="ORF">GDO78_012851</name>
</gene>
<proteinExistence type="predicted"/>
<dbReference type="AlphaFoldDB" id="A0A8J6F1K3"/>